<dbReference type="EMBL" id="JACHMY010000001">
    <property type="protein sequence ID" value="MBB5835848.1"/>
    <property type="molecule type" value="Genomic_DNA"/>
</dbReference>
<name>A0A7W9MUD7_9ACTN</name>
<keyword evidence="4" id="KW-1185">Reference proteome</keyword>
<dbReference type="Proteomes" id="UP000549971">
    <property type="component" value="Unassembled WGS sequence"/>
</dbReference>
<keyword evidence="3" id="KW-0808">Transferase</keyword>
<feature type="region of interest" description="Disordered" evidence="1">
    <location>
        <begin position="174"/>
        <end position="193"/>
    </location>
</feature>
<evidence type="ECO:0000256" key="1">
    <source>
        <dbReference type="SAM" id="MobiDB-lite"/>
    </source>
</evidence>
<dbReference type="Gene3D" id="3.90.1200.10">
    <property type="match status" value="1"/>
</dbReference>
<proteinExistence type="predicted"/>
<dbReference type="Gene3D" id="3.30.200.20">
    <property type="entry name" value="Phosphorylase Kinase, domain 1"/>
    <property type="match status" value="1"/>
</dbReference>
<dbReference type="Pfam" id="PF01636">
    <property type="entry name" value="APH"/>
    <property type="match status" value="1"/>
</dbReference>
<gene>
    <name evidence="3" type="ORF">HDA39_002582</name>
</gene>
<dbReference type="InterPro" id="IPR002575">
    <property type="entry name" value="Aminoglycoside_PTrfase"/>
</dbReference>
<dbReference type="PANTHER" id="PTHR21310">
    <property type="entry name" value="AMINOGLYCOSIDE PHOSPHOTRANSFERASE-RELATED-RELATED"/>
    <property type="match status" value="1"/>
</dbReference>
<feature type="compositionally biased region" description="Basic and acidic residues" evidence="1">
    <location>
        <begin position="178"/>
        <end position="193"/>
    </location>
</feature>
<sequence length="520" mass="57592">MPSAVCNCSISEAVERIRLDGKQSERRTQVVAGWQRQPHGTAIADRESGLGEPWPPRVGRGIANTVRLAIGENLRDRPGYPQHRIEQRCPGHLVVLVAARPGDQLRPVAAIDHDHRLRTVLDRGDDPSTEPLQYRGDIVAVHQPPDLSELLRHRQEVVRHRRLPCCPSVQRMPARQARYTERPPARGLSIHKDADPRWQGRSTLRRLTGIDVHHLVSVGLPGRTIRTVTQLGAGLDNIAYEVNRELVVRIAREPDSVRREGALLARVGEMSPLPVPEPLFVLAEDNCLGYRKVSGTPLIQLPIVDRAPYAASVGSELGRFLTVPQTSGTDRWDGLVSIDDEPPADWRDQAAEHFAEVAEVLTPGPQRRIESFLRAPLPSQAQELAFSHNDLGIEHVLVAPGTGKVTGVIDWSDAAVCDPARDFGLILRDLGPAALDVALGQHPTGGRLRDRARFYAGCSLLEDLHYGLETDRPLYVHKSLNQEPQPAEPKQHLPLTSRARACPRRFVGTASRRQRSKGFT</sequence>
<dbReference type="AlphaFoldDB" id="A0A7W9MUD7"/>
<keyword evidence="3" id="KW-0418">Kinase</keyword>
<feature type="domain" description="Aminoglycoside phosphotransferase" evidence="2">
    <location>
        <begin position="227"/>
        <end position="454"/>
    </location>
</feature>
<reference evidence="3 4" key="1">
    <citation type="submission" date="2020-08" db="EMBL/GenBank/DDBJ databases">
        <title>Sequencing the genomes of 1000 actinobacteria strains.</title>
        <authorList>
            <person name="Klenk H.-P."/>
        </authorList>
    </citation>
    <scope>NUCLEOTIDE SEQUENCE [LARGE SCALE GENOMIC DNA]</scope>
    <source>
        <strain evidence="3 4">DSM 28967</strain>
    </source>
</reference>
<protein>
    <submittedName>
        <fullName evidence="3">Aminoglycoside phosphotransferase (APT) family kinase protein</fullName>
    </submittedName>
</protein>
<evidence type="ECO:0000313" key="3">
    <source>
        <dbReference type="EMBL" id="MBB5835848.1"/>
    </source>
</evidence>
<organism evidence="3 4">
    <name type="scientific">Kribbella italica</name>
    <dbReference type="NCBI Taxonomy" id="1540520"/>
    <lineage>
        <taxon>Bacteria</taxon>
        <taxon>Bacillati</taxon>
        <taxon>Actinomycetota</taxon>
        <taxon>Actinomycetes</taxon>
        <taxon>Propionibacteriales</taxon>
        <taxon>Kribbellaceae</taxon>
        <taxon>Kribbella</taxon>
    </lineage>
</organism>
<dbReference type="RefSeq" id="WP_202892982.1">
    <property type="nucleotide sequence ID" value="NZ_JACHMY010000001.1"/>
</dbReference>
<dbReference type="SUPFAM" id="SSF56112">
    <property type="entry name" value="Protein kinase-like (PK-like)"/>
    <property type="match status" value="1"/>
</dbReference>
<dbReference type="GO" id="GO:0016301">
    <property type="term" value="F:kinase activity"/>
    <property type="evidence" value="ECO:0007669"/>
    <property type="project" value="UniProtKB-KW"/>
</dbReference>
<dbReference type="InterPro" id="IPR011009">
    <property type="entry name" value="Kinase-like_dom_sf"/>
</dbReference>
<dbReference type="InterPro" id="IPR051678">
    <property type="entry name" value="AGP_Transferase"/>
</dbReference>
<evidence type="ECO:0000259" key="2">
    <source>
        <dbReference type="Pfam" id="PF01636"/>
    </source>
</evidence>
<evidence type="ECO:0000313" key="4">
    <source>
        <dbReference type="Proteomes" id="UP000549971"/>
    </source>
</evidence>
<comment type="caution">
    <text evidence="3">The sequence shown here is derived from an EMBL/GenBank/DDBJ whole genome shotgun (WGS) entry which is preliminary data.</text>
</comment>
<accession>A0A7W9MUD7</accession>